<dbReference type="EMBL" id="REFZ01000011">
    <property type="protein sequence ID" value="RQG98999.1"/>
    <property type="molecule type" value="Genomic_DNA"/>
</dbReference>
<dbReference type="OrthoDB" id="280213at2157"/>
<dbReference type="Pfam" id="PF23455">
    <property type="entry name" value="DUF7129"/>
    <property type="match status" value="1"/>
</dbReference>
<comment type="caution">
    <text evidence="2">The sequence shown here is derived from an EMBL/GenBank/DDBJ whole genome shotgun (WGS) entry which is preliminary data.</text>
</comment>
<dbReference type="InterPro" id="IPR055553">
    <property type="entry name" value="DUF7129"/>
</dbReference>
<evidence type="ECO:0000313" key="3">
    <source>
        <dbReference type="Proteomes" id="UP000281431"/>
    </source>
</evidence>
<keyword evidence="3" id="KW-1185">Reference proteome</keyword>
<dbReference type="SUPFAM" id="SSF57802">
    <property type="entry name" value="Rubredoxin-like"/>
    <property type="match status" value="1"/>
</dbReference>
<gene>
    <name evidence="2" type="ORF">EA472_15780</name>
</gene>
<dbReference type="Proteomes" id="UP000281431">
    <property type="component" value="Unassembled WGS sequence"/>
</dbReference>
<feature type="domain" description="DUF7129" evidence="1">
    <location>
        <begin position="9"/>
        <end position="41"/>
    </location>
</feature>
<name>A0A3N6PFU7_NATCH</name>
<evidence type="ECO:0000313" key="2">
    <source>
        <dbReference type="EMBL" id="RQG98999.1"/>
    </source>
</evidence>
<dbReference type="Gene3D" id="2.20.28.10">
    <property type="match status" value="1"/>
</dbReference>
<proteinExistence type="predicted"/>
<reference evidence="2 3" key="1">
    <citation type="submission" date="2018-10" db="EMBL/GenBank/DDBJ databases">
        <title>Natrarchaeobius chitinivorans gen. nov., sp. nov., and Natrarchaeobius haloalkaliphilus sp. nov., alkaliphilic, chitin-utilizing haloarchaea from hypersaline alkaline lakes.</title>
        <authorList>
            <person name="Sorokin D.Y."/>
            <person name="Elcheninov A.G."/>
            <person name="Kostrikina N.A."/>
            <person name="Bale N.J."/>
            <person name="Sinninghe Damste J.S."/>
            <person name="Khijniak T.V."/>
            <person name="Kublanov I.V."/>
            <person name="Toshchakov S.V."/>
        </authorList>
    </citation>
    <scope>NUCLEOTIDE SEQUENCE [LARGE SCALE GENOMIC DNA]</scope>
    <source>
        <strain evidence="2 3">AArcht7</strain>
    </source>
</reference>
<sequence>MKDVRLDPEEESTYECFGCGTVVSASAPGTCPDCGADMRNRRTPIE</sequence>
<dbReference type="NCBIfam" id="NF033497">
    <property type="entry name" value="rubre_like_arch"/>
    <property type="match status" value="1"/>
</dbReference>
<organism evidence="2 3">
    <name type="scientific">Natrarchaeobius chitinivorans</name>
    <dbReference type="NCBI Taxonomy" id="1679083"/>
    <lineage>
        <taxon>Archaea</taxon>
        <taxon>Methanobacteriati</taxon>
        <taxon>Methanobacteriota</taxon>
        <taxon>Stenosarchaea group</taxon>
        <taxon>Halobacteria</taxon>
        <taxon>Halobacteriales</taxon>
        <taxon>Natrialbaceae</taxon>
        <taxon>Natrarchaeobius</taxon>
    </lineage>
</organism>
<protein>
    <submittedName>
        <fullName evidence="2">Rubrerythrin-like domain-containing protein</fullName>
    </submittedName>
</protein>
<dbReference type="AlphaFoldDB" id="A0A3N6PFU7"/>
<accession>A0A3N6PFU7</accession>
<evidence type="ECO:0000259" key="1">
    <source>
        <dbReference type="Pfam" id="PF23455"/>
    </source>
</evidence>